<comment type="caution">
    <text evidence="9">The sequence shown here is derived from an EMBL/GenBank/DDBJ whole genome shotgun (WGS) entry which is preliminary data.</text>
</comment>
<dbReference type="Pfam" id="PF00345">
    <property type="entry name" value="PapD_N"/>
    <property type="match status" value="1"/>
</dbReference>
<dbReference type="Pfam" id="PF02753">
    <property type="entry name" value="PapD_C"/>
    <property type="match status" value="1"/>
</dbReference>
<comment type="subcellular location">
    <subcellularLocation>
        <location evidence="1">Periplasm</location>
    </subcellularLocation>
</comment>
<evidence type="ECO:0000259" key="7">
    <source>
        <dbReference type="Pfam" id="PF00345"/>
    </source>
</evidence>
<dbReference type="PATRIC" id="fig|1141662.3.peg.532"/>
<dbReference type="Gene3D" id="2.60.40.10">
    <property type="entry name" value="Immunoglobulins"/>
    <property type="match status" value="2"/>
</dbReference>
<dbReference type="eggNOG" id="COG3121">
    <property type="taxonomic scope" value="Bacteria"/>
</dbReference>
<dbReference type="PANTHER" id="PTHR30251">
    <property type="entry name" value="PILUS ASSEMBLY CHAPERONE"/>
    <property type="match status" value="1"/>
</dbReference>
<dbReference type="SUPFAM" id="SSF49584">
    <property type="entry name" value="Periplasmic chaperone C-domain"/>
    <property type="match status" value="1"/>
</dbReference>
<evidence type="ECO:0000256" key="6">
    <source>
        <dbReference type="SAM" id="SignalP"/>
    </source>
</evidence>
<dbReference type="GO" id="GO:0071555">
    <property type="term" value="P:cell wall organization"/>
    <property type="evidence" value="ECO:0007669"/>
    <property type="project" value="InterPro"/>
</dbReference>
<dbReference type="OrthoDB" id="9131059at2"/>
<dbReference type="RefSeq" id="WP_008910572.1">
    <property type="nucleotide sequence ID" value="NZ_KB233222.1"/>
</dbReference>
<organism evidence="9 10">
    <name type="scientific">Providencia burhodogranariea DSM 19968</name>
    <dbReference type="NCBI Taxonomy" id="1141662"/>
    <lineage>
        <taxon>Bacteria</taxon>
        <taxon>Pseudomonadati</taxon>
        <taxon>Pseudomonadota</taxon>
        <taxon>Gammaproteobacteria</taxon>
        <taxon>Enterobacterales</taxon>
        <taxon>Morganellaceae</taxon>
        <taxon>Providencia</taxon>
    </lineage>
</organism>
<dbReference type="EMBL" id="AKKL01000007">
    <property type="protein sequence ID" value="EKT64657.1"/>
    <property type="molecule type" value="Genomic_DNA"/>
</dbReference>
<reference evidence="9 10" key="1">
    <citation type="journal article" date="2012" name="BMC Genomics">
        <title>Comparative genomics of bacteria in the genus Providencia isolated from wild Drosophila melanogaster.</title>
        <authorList>
            <person name="Galac M.R."/>
            <person name="Lazzaro B.P."/>
        </authorList>
    </citation>
    <scope>NUCLEOTIDE SEQUENCE [LARGE SCALE GENOMIC DNA]</scope>
    <source>
        <strain evidence="9 10">DSM 19968</strain>
    </source>
</reference>
<dbReference type="PRINTS" id="PR00969">
    <property type="entry name" value="CHAPERONPILI"/>
</dbReference>
<dbReference type="SUPFAM" id="SSF49354">
    <property type="entry name" value="PapD-like"/>
    <property type="match status" value="1"/>
</dbReference>
<feature type="domain" description="Pili assembly chaperone N-terminal" evidence="7">
    <location>
        <begin position="20"/>
        <end position="141"/>
    </location>
</feature>
<comment type="similarity">
    <text evidence="2">Belongs to the periplasmic pilus chaperone family.</text>
</comment>
<dbReference type="InterPro" id="IPR016148">
    <property type="entry name" value="Pili_assmbl_chaperone_C"/>
</dbReference>
<dbReference type="Proteomes" id="UP000009336">
    <property type="component" value="Unassembled WGS sequence"/>
</dbReference>
<feature type="signal peptide" evidence="6">
    <location>
        <begin position="1"/>
        <end position="18"/>
    </location>
</feature>
<evidence type="ECO:0000256" key="2">
    <source>
        <dbReference type="ARBA" id="ARBA00007399"/>
    </source>
</evidence>
<keyword evidence="4" id="KW-0574">Periplasm</keyword>
<dbReference type="HOGENOM" id="CLU_070768_0_1_6"/>
<evidence type="ECO:0000313" key="10">
    <source>
        <dbReference type="Proteomes" id="UP000009336"/>
    </source>
</evidence>
<dbReference type="InterPro" id="IPR013783">
    <property type="entry name" value="Ig-like_fold"/>
</dbReference>
<sequence>MKKILLLAFLLFSKNMLANVIINGTRIIYPEQVDSVVIQLTNNSKTPSLVQSWVDNGNINSVPEDTDSSFYIYPPIVKIEGLQGQQLKLKKTIQNLPDNIESVFYLNVLDIPKTADFAKGKNVIQLATRSRVKIFYRPSGLTETPDEAYKKISYQLIGNNILIKNNSQYHFTIASITSENNKNKSLIDAEMISPLSYKKLPLKENLKNHNLLINYVTDFGIYKNINIKI</sequence>
<feature type="domain" description="Pili assembly chaperone C-terminal" evidence="8">
    <location>
        <begin position="163"/>
        <end position="221"/>
    </location>
</feature>
<feature type="chain" id="PRO_5003924035" evidence="6">
    <location>
        <begin position="19"/>
        <end position="229"/>
    </location>
</feature>
<dbReference type="InterPro" id="IPR016147">
    <property type="entry name" value="Pili_assmbl_chaperone_N"/>
</dbReference>
<dbReference type="InterPro" id="IPR008962">
    <property type="entry name" value="PapD-like_sf"/>
</dbReference>
<dbReference type="InterPro" id="IPR001829">
    <property type="entry name" value="Pili_assmbl_chaperone_bac"/>
</dbReference>
<accession>K8X4P7</accession>
<evidence type="ECO:0000256" key="4">
    <source>
        <dbReference type="ARBA" id="ARBA00022764"/>
    </source>
</evidence>
<evidence type="ECO:0000256" key="5">
    <source>
        <dbReference type="ARBA" id="ARBA00023186"/>
    </source>
</evidence>
<evidence type="ECO:0000256" key="3">
    <source>
        <dbReference type="ARBA" id="ARBA00022729"/>
    </source>
</evidence>
<evidence type="ECO:0000256" key="1">
    <source>
        <dbReference type="ARBA" id="ARBA00004418"/>
    </source>
</evidence>
<keyword evidence="5" id="KW-0143">Chaperone</keyword>
<name>K8X4P7_9GAMM</name>
<keyword evidence="10" id="KW-1185">Reference proteome</keyword>
<keyword evidence="3 6" id="KW-0732">Signal</keyword>
<dbReference type="InterPro" id="IPR050643">
    <property type="entry name" value="Periplasmic_pilus_chap"/>
</dbReference>
<dbReference type="AlphaFoldDB" id="K8X4P7"/>
<dbReference type="GO" id="GO:0030288">
    <property type="term" value="C:outer membrane-bounded periplasmic space"/>
    <property type="evidence" value="ECO:0007669"/>
    <property type="project" value="InterPro"/>
</dbReference>
<evidence type="ECO:0000259" key="8">
    <source>
        <dbReference type="Pfam" id="PF02753"/>
    </source>
</evidence>
<dbReference type="PANTHER" id="PTHR30251:SF10">
    <property type="entry name" value="FIMBRIAL CHAPERONE YEHC-RELATED"/>
    <property type="match status" value="1"/>
</dbReference>
<dbReference type="InterPro" id="IPR036316">
    <property type="entry name" value="Pili_assmbl_chap_C_dom_sf"/>
</dbReference>
<proteinExistence type="inferred from homology"/>
<gene>
    <name evidence="9" type="ORF">OOA_02632</name>
</gene>
<dbReference type="STRING" id="1141662.OOA_02632"/>
<evidence type="ECO:0000313" key="9">
    <source>
        <dbReference type="EMBL" id="EKT64657.1"/>
    </source>
</evidence>
<protein>
    <submittedName>
        <fullName evidence="9">Pili assembly chaperone</fullName>
    </submittedName>
</protein>